<proteinExistence type="evidence at transcript level"/>
<evidence type="ECO:0000259" key="5">
    <source>
        <dbReference type="PROSITE" id="PS50106"/>
    </source>
</evidence>
<dbReference type="AlphaFoldDB" id="A0A6F9DU26"/>
<feature type="coiled-coil region" evidence="2">
    <location>
        <begin position="342"/>
        <end position="400"/>
    </location>
</feature>
<dbReference type="GO" id="GO:0005737">
    <property type="term" value="C:cytoplasm"/>
    <property type="evidence" value="ECO:0007669"/>
    <property type="project" value="TreeGrafter"/>
</dbReference>
<evidence type="ECO:0000313" key="6">
    <source>
        <dbReference type="EMBL" id="CAB3266681.1"/>
    </source>
</evidence>
<dbReference type="PANTHER" id="PTHR10316:SF40">
    <property type="entry name" value="LD27118P"/>
    <property type="match status" value="1"/>
</dbReference>
<dbReference type="SUPFAM" id="SSF51045">
    <property type="entry name" value="WW domain"/>
    <property type="match status" value="1"/>
</dbReference>
<evidence type="ECO:0000256" key="3">
    <source>
        <dbReference type="SAM" id="MobiDB-lite"/>
    </source>
</evidence>
<sequence length="547" mass="61583">MRQTNRIEISTATEGLGLKISGGQQVWHGLVFMFGIYVKRILPGGAVAKTNAVFLNDEILEVNNRKLNGLTKKRAVQLLRQASQTGFVVLITTADELSRSNQIKLMDLQMSKAELKLKASALQRQVSKDVTVDTSTRSLHGCETDQSTTSCCNSDCEEIVRDMSSLSQEYIMQKTTAGLGLKVDQSTENCFINGNNSHVPRQSLPLTITRVAQITPGSDLDVQTNIMVGDVVLFVNNISVINKSLTDISSLLLREKLHLHPRFSLSCLPAKTSIYKIHQIYNAISKNFEHTSNLHEDNILENEVDHPRKVTAQETPIPKETRKSSMQTGHLQEEISLLKGNILQLESENILLNEKLLELKGKLQVNPKPASDLQSQAVSKHEYEKQIMLLKEEINTLQSSETSIVKLDDENEHEKHVALVECECRKLKKIRESNEQTIYHLILFLDRICKAVPNLHDTTNNEAKWKSILQEANQCIESTRMELEHEEMPFGWERASLSDGQTFFIDHVNHVTSWNDPRLNNSGENLAEPPTNEDCQLHSSGRAALHT</sequence>
<evidence type="ECO:0000259" key="4">
    <source>
        <dbReference type="PROSITE" id="PS50020"/>
    </source>
</evidence>
<feature type="domain" description="PDZ" evidence="5">
    <location>
        <begin position="169"/>
        <end position="252"/>
    </location>
</feature>
<dbReference type="CDD" id="cd00201">
    <property type="entry name" value="WW"/>
    <property type="match status" value="1"/>
</dbReference>
<feature type="region of interest" description="Disordered" evidence="3">
    <location>
        <begin position="516"/>
        <end position="547"/>
    </location>
</feature>
<protein>
    <submittedName>
        <fullName evidence="6">Syntaxin-binding protein 4-like</fullName>
    </submittedName>
</protein>
<dbReference type="PROSITE" id="PS50020">
    <property type="entry name" value="WW_DOMAIN_2"/>
    <property type="match status" value="1"/>
</dbReference>
<keyword evidence="1" id="KW-0677">Repeat</keyword>
<dbReference type="Gene3D" id="2.30.42.10">
    <property type="match status" value="2"/>
</dbReference>
<dbReference type="GO" id="GO:0007165">
    <property type="term" value="P:signal transduction"/>
    <property type="evidence" value="ECO:0007669"/>
    <property type="project" value="TreeGrafter"/>
</dbReference>
<dbReference type="InterPro" id="IPR036020">
    <property type="entry name" value="WW_dom_sf"/>
</dbReference>
<evidence type="ECO:0000256" key="2">
    <source>
        <dbReference type="SAM" id="Coils"/>
    </source>
</evidence>
<dbReference type="Pfam" id="PF00595">
    <property type="entry name" value="PDZ"/>
    <property type="match status" value="1"/>
</dbReference>
<reference evidence="6" key="1">
    <citation type="submission" date="2020-04" db="EMBL/GenBank/DDBJ databases">
        <authorList>
            <person name="Neveu A P."/>
        </authorList>
    </citation>
    <scope>NUCLEOTIDE SEQUENCE</scope>
    <source>
        <tissue evidence="6">Whole embryo</tissue>
    </source>
</reference>
<feature type="domain" description="PDZ" evidence="5">
    <location>
        <begin position="6"/>
        <end position="94"/>
    </location>
</feature>
<dbReference type="SMART" id="SM00456">
    <property type="entry name" value="WW"/>
    <property type="match status" value="1"/>
</dbReference>
<feature type="domain" description="WW" evidence="4">
    <location>
        <begin position="486"/>
        <end position="519"/>
    </location>
</feature>
<accession>A0A6F9DU26</accession>
<dbReference type="PROSITE" id="PS50106">
    <property type="entry name" value="PDZ"/>
    <property type="match status" value="2"/>
</dbReference>
<dbReference type="SUPFAM" id="SSF50156">
    <property type="entry name" value="PDZ domain-like"/>
    <property type="match status" value="2"/>
</dbReference>
<keyword evidence="2" id="KW-0175">Coiled coil</keyword>
<dbReference type="SMART" id="SM00228">
    <property type="entry name" value="PDZ"/>
    <property type="match status" value="2"/>
</dbReference>
<gene>
    <name evidence="6" type="primary">Stxbp4</name>
</gene>
<dbReference type="PROSITE" id="PS01159">
    <property type="entry name" value="WW_DOMAIN_1"/>
    <property type="match status" value="1"/>
</dbReference>
<dbReference type="InterPro" id="IPR001478">
    <property type="entry name" value="PDZ"/>
</dbReference>
<name>A0A6F9DU26_9ASCI</name>
<dbReference type="Gene3D" id="2.20.70.10">
    <property type="match status" value="1"/>
</dbReference>
<dbReference type="EMBL" id="LR790819">
    <property type="protein sequence ID" value="CAB3266681.1"/>
    <property type="molecule type" value="mRNA"/>
</dbReference>
<dbReference type="PANTHER" id="PTHR10316">
    <property type="entry name" value="MEMBRANE ASSOCIATED GUANYLATE KINASE-RELATED"/>
    <property type="match status" value="1"/>
</dbReference>
<evidence type="ECO:0000256" key="1">
    <source>
        <dbReference type="ARBA" id="ARBA00022737"/>
    </source>
</evidence>
<dbReference type="InterPro" id="IPR001202">
    <property type="entry name" value="WW_dom"/>
</dbReference>
<organism evidence="6">
    <name type="scientific">Phallusia mammillata</name>
    <dbReference type="NCBI Taxonomy" id="59560"/>
    <lineage>
        <taxon>Eukaryota</taxon>
        <taxon>Metazoa</taxon>
        <taxon>Chordata</taxon>
        <taxon>Tunicata</taxon>
        <taxon>Ascidiacea</taxon>
        <taxon>Phlebobranchia</taxon>
        <taxon>Ascidiidae</taxon>
        <taxon>Phallusia</taxon>
    </lineage>
</organism>
<dbReference type="InterPro" id="IPR036034">
    <property type="entry name" value="PDZ_sf"/>
</dbReference>